<dbReference type="SUPFAM" id="SSF55347">
    <property type="entry name" value="Glyceraldehyde-3-phosphate dehydrogenase-like, C-terminal domain"/>
    <property type="match status" value="1"/>
</dbReference>
<dbReference type="EMBL" id="VMNW02000005">
    <property type="protein sequence ID" value="KAA9165547.1"/>
    <property type="molecule type" value="Genomic_DNA"/>
</dbReference>
<dbReference type="InterPro" id="IPR036291">
    <property type="entry name" value="NAD(P)-bd_dom_sf"/>
</dbReference>
<evidence type="ECO:0000313" key="4">
    <source>
        <dbReference type="EMBL" id="KAA9165547.1"/>
    </source>
</evidence>
<gene>
    <name evidence="4" type="ORF">FPZ12_005625</name>
</gene>
<organism evidence="4 5">
    <name type="scientific">Amycolatopsis acidicola</name>
    <dbReference type="NCBI Taxonomy" id="2596893"/>
    <lineage>
        <taxon>Bacteria</taxon>
        <taxon>Bacillati</taxon>
        <taxon>Actinomycetota</taxon>
        <taxon>Actinomycetes</taxon>
        <taxon>Pseudonocardiales</taxon>
        <taxon>Pseudonocardiaceae</taxon>
        <taxon>Amycolatopsis</taxon>
    </lineage>
</organism>
<keyword evidence="1" id="KW-0560">Oxidoreductase</keyword>
<dbReference type="Gene3D" id="3.30.360.10">
    <property type="entry name" value="Dihydrodipicolinate Reductase, domain 2"/>
    <property type="match status" value="1"/>
</dbReference>
<dbReference type="Pfam" id="PF22725">
    <property type="entry name" value="GFO_IDH_MocA_C3"/>
    <property type="match status" value="1"/>
</dbReference>
<dbReference type="Proteomes" id="UP000319769">
    <property type="component" value="Unassembled WGS sequence"/>
</dbReference>
<dbReference type="PANTHER" id="PTHR43818">
    <property type="entry name" value="BCDNA.GH03377"/>
    <property type="match status" value="1"/>
</dbReference>
<evidence type="ECO:0000313" key="5">
    <source>
        <dbReference type="Proteomes" id="UP000319769"/>
    </source>
</evidence>
<dbReference type="InterPro" id="IPR000683">
    <property type="entry name" value="Gfo/Idh/MocA-like_OxRdtase_N"/>
</dbReference>
<proteinExistence type="predicted"/>
<dbReference type="Pfam" id="PF01408">
    <property type="entry name" value="GFO_IDH_MocA"/>
    <property type="match status" value="1"/>
</dbReference>
<sequence length="378" mass="40344">MPSPSTRDSRCRRAILRRFRGAAMTVRAAILGTGMIGEVHRRAALLAGAEVVGAMASTPERSVEVAARWGTAPVSLEDLAVLAPDVVHVCSPNGVHAEHVEAAVAAGAHVICEKPLAVGVDAAEWLARLAEGRVATVPFVYRFHPLVREIRARVVAGEFGRWQLLHGSYLQDWLLSPSATSWRVDSAAGGPSRAFADIGSHWCDLMEFVTGERIESVTAATAITVPERAGGKVDTEDAATVVFRTVSGVLGSVTVSQVAAGRKNRLWFEFDGASRSAVFDQENPETVWLGSEASAEILARDPGRGSGEQRRLSSLPPGHVQGYAQCFENFVADTYAVIGGEHRDGLPTFADGVRSARIVDAVIESARSGQWVAVKEES</sequence>
<protein>
    <submittedName>
        <fullName evidence="4">Gfo/Idh/MocA family oxidoreductase</fullName>
    </submittedName>
</protein>
<evidence type="ECO:0000259" key="3">
    <source>
        <dbReference type="Pfam" id="PF22725"/>
    </source>
</evidence>
<dbReference type="GO" id="GO:0000166">
    <property type="term" value="F:nucleotide binding"/>
    <property type="evidence" value="ECO:0007669"/>
    <property type="project" value="InterPro"/>
</dbReference>
<dbReference type="InterPro" id="IPR055170">
    <property type="entry name" value="GFO_IDH_MocA-like_dom"/>
</dbReference>
<name>A0A5N0VGS2_9PSEU</name>
<reference evidence="4" key="1">
    <citation type="submission" date="2019-09" db="EMBL/GenBank/DDBJ databases">
        <authorList>
            <person name="Teo W.F.A."/>
            <person name="Duangmal K."/>
        </authorList>
    </citation>
    <scope>NUCLEOTIDE SEQUENCE [LARGE SCALE GENOMIC DNA]</scope>
    <source>
        <strain evidence="4">K81G1</strain>
    </source>
</reference>
<feature type="domain" description="Gfo/Idh/MocA-like oxidoreductase N-terminal" evidence="2">
    <location>
        <begin position="27"/>
        <end position="133"/>
    </location>
</feature>
<dbReference type="OrthoDB" id="9792085at2"/>
<dbReference type="Gene3D" id="3.40.50.720">
    <property type="entry name" value="NAD(P)-binding Rossmann-like Domain"/>
    <property type="match status" value="1"/>
</dbReference>
<comment type="caution">
    <text evidence="4">The sequence shown here is derived from an EMBL/GenBank/DDBJ whole genome shotgun (WGS) entry which is preliminary data.</text>
</comment>
<dbReference type="PANTHER" id="PTHR43818:SF11">
    <property type="entry name" value="BCDNA.GH03377"/>
    <property type="match status" value="1"/>
</dbReference>
<evidence type="ECO:0000256" key="1">
    <source>
        <dbReference type="ARBA" id="ARBA00023002"/>
    </source>
</evidence>
<dbReference type="GO" id="GO:0016491">
    <property type="term" value="F:oxidoreductase activity"/>
    <property type="evidence" value="ECO:0007669"/>
    <property type="project" value="UniProtKB-KW"/>
</dbReference>
<keyword evidence="5" id="KW-1185">Reference proteome</keyword>
<evidence type="ECO:0000259" key="2">
    <source>
        <dbReference type="Pfam" id="PF01408"/>
    </source>
</evidence>
<dbReference type="AlphaFoldDB" id="A0A5N0VGS2"/>
<accession>A0A5N0VGS2</accession>
<dbReference type="InterPro" id="IPR050463">
    <property type="entry name" value="Gfo/Idh/MocA_oxidrdct_glycsds"/>
</dbReference>
<dbReference type="SUPFAM" id="SSF51735">
    <property type="entry name" value="NAD(P)-binding Rossmann-fold domains"/>
    <property type="match status" value="1"/>
</dbReference>
<feature type="domain" description="GFO/IDH/MocA-like oxidoreductase" evidence="3">
    <location>
        <begin position="147"/>
        <end position="272"/>
    </location>
</feature>